<proteinExistence type="predicted"/>
<dbReference type="RefSeq" id="WP_135209405.1">
    <property type="nucleotide sequence ID" value="NZ_SPVF01000268.1"/>
</dbReference>
<organism evidence="1 2">
    <name type="scientific">Zemynaea arenosa</name>
    <dbReference type="NCBI Taxonomy" id="2561931"/>
    <lineage>
        <taxon>Bacteria</taxon>
        <taxon>Pseudomonadati</taxon>
        <taxon>Pseudomonadota</taxon>
        <taxon>Betaproteobacteria</taxon>
        <taxon>Burkholderiales</taxon>
        <taxon>Oxalobacteraceae</taxon>
        <taxon>Telluria group</taxon>
        <taxon>Zemynaea</taxon>
    </lineage>
</organism>
<accession>A0A4Y9RU60</accession>
<gene>
    <name evidence="1" type="ORF">E4L96_22215</name>
</gene>
<comment type="caution">
    <text evidence="1">The sequence shown here is derived from an EMBL/GenBank/DDBJ whole genome shotgun (WGS) entry which is preliminary data.</text>
</comment>
<keyword evidence="2" id="KW-1185">Reference proteome</keyword>
<name>A0A4Y9RU60_9BURK</name>
<sequence length="82" mass="8901">MKSFKPYANEADVLQIGGLQVENRVDRVTISGDIDLTADQQGLANARALHLLLADIVAHLESKQLPAQLPPPKSKKVDNPFA</sequence>
<dbReference type="OrthoDB" id="5625257at2"/>
<evidence type="ECO:0000313" key="1">
    <source>
        <dbReference type="EMBL" id="TFW11326.1"/>
    </source>
</evidence>
<protein>
    <submittedName>
        <fullName evidence="1">Uncharacterized protein</fullName>
    </submittedName>
</protein>
<dbReference type="EMBL" id="SPVF01000268">
    <property type="protein sequence ID" value="TFW11326.1"/>
    <property type="molecule type" value="Genomic_DNA"/>
</dbReference>
<reference evidence="1 2" key="1">
    <citation type="submission" date="2019-03" db="EMBL/GenBank/DDBJ databases">
        <title>Draft Genome Sequence of Massilia arenosa sp. nov., a Novel Massilia Species Isolated from a Sandy-loam Maize Soil.</title>
        <authorList>
            <person name="Raths R."/>
            <person name="Peta V."/>
            <person name="Bucking H."/>
        </authorList>
    </citation>
    <scope>NUCLEOTIDE SEQUENCE [LARGE SCALE GENOMIC DNA]</scope>
    <source>
        <strain evidence="1 2">MC02</strain>
    </source>
</reference>
<evidence type="ECO:0000313" key="2">
    <source>
        <dbReference type="Proteomes" id="UP000298438"/>
    </source>
</evidence>
<dbReference type="Proteomes" id="UP000298438">
    <property type="component" value="Unassembled WGS sequence"/>
</dbReference>
<dbReference type="AlphaFoldDB" id="A0A4Y9RU60"/>